<feature type="domain" description="AB hydrolase-1" evidence="7">
    <location>
        <begin position="15"/>
        <end position="251"/>
    </location>
</feature>
<dbReference type="InterPro" id="IPR000073">
    <property type="entry name" value="AB_hydrolase_1"/>
</dbReference>
<feature type="binding site" evidence="5">
    <location>
        <position position="21"/>
    </location>
    <ligand>
        <name>substrate</name>
    </ligand>
</feature>
<dbReference type="SUPFAM" id="SSF53474">
    <property type="entry name" value="alpha/beta-Hydrolases"/>
    <property type="match status" value="1"/>
</dbReference>
<gene>
    <name evidence="5 8" type="primary">bioH</name>
    <name evidence="8" type="ORF">M2650_15865</name>
</gene>
<keyword evidence="9" id="KW-1185">Reference proteome</keyword>
<comment type="subunit">
    <text evidence="5">Monomer.</text>
</comment>
<keyword evidence="4 5" id="KW-0378">Hydrolase</keyword>
<evidence type="ECO:0000313" key="9">
    <source>
        <dbReference type="Proteomes" id="UP001431217"/>
    </source>
</evidence>
<feature type="binding site" evidence="5">
    <location>
        <begin position="147"/>
        <end position="151"/>
    </location>
    <ligand>
        <name>substrate</name>
    </ligand>
</feature>
<dbReference type="GO" id="GO:0090499">
    <property type="term" value="F:pimelyl-[acyl-carrier protein] methyl ester esterase activity"/>
    <property type="evidence" value="ECO:0007669"/>
    <property type="project" value="UniProtKB-EC"/>
</dbReference>
<dbReference type="Pfam" id="PF12697">
    <property type="entry name" value="Abhydrolase_6"/>
    <property type="match status" value="1"/>
</dbReference>
<keyword evidence="1 5" id="KW-0719">Serine esterase</keyword>
<comment type="similarity">
    <text evidence="5">Belongs to the AB hydrolase superfamily. Carboxylesterase BioH family.</text>
</comment>
<feature type="region of interest" description="Disordered" evidence="6">
    <location>
        <begin position="263"/>
        <end position="293"/>
    </location>
</feature>
<dbReference type="InterPro" id="IPR010076">
    <property type="entry name" value="BioH"/>
</dbReference>
<dbReference type="NCBIfam" id="TIGR01738">
    <property type="entry name" value="bioH"/>
    <property type="match status" value="1"/>
</dbReference>
<evidence type="ECO:0000313" key="8">
    <source>
        <dbReference type="EMBL" id="MCL1636099.1"/>
    </source>
</evidence>
<evidence type="ECO:0000256" key="3">
    <source>
        <dbReference type="ARBA" id="ARBA00022756"/>
    </source>
</evidence>
<dbReference type="Gene3D" id="3.40.50.1820">
    <property type="entry name" value="alpha/beta hydrolase"/>
    <property type="match status" value="1"/>
</dbReference>
<comment type="function">
    <text evidence="5">The physiological role of BioH is to remove the methyl group introduced by BioC when the pimeloyl moiety is complete. It allows to synthesize pimeloyl-ACP via the fatty acid synthetic pathway through the hydrolysis of the ester bonds of pimeloyl-ACP esters.</text>
</comment>
<evidence type="ECO:0000256" key="4">
    <source>
        <dbReference type="ARBA" id="ARBA00022801"/>
    </source>
</evidence>
<evidence type="ECO:0000256" key="5">
    <source>
        <dbReference type="HAMAP-Rule" id="MF_01260"/>
    </source>
</evidence>
<dbReference type="PANTHER" id="PTHR43798:SF31">
    <property type="entry name" value="AB HYDROLASE SUPERFAMILY PROTEIN YCLE"/>
    <property type="match status" value="1"/>
</dbReference>
<comment type="caution">
    <text evidence="8">The sequence shown here is derived from an EMBL/GenBank/DDBJ whole genome shotgun (WGS) entry which is preliminary data.</text>
</comment>
<comment type="pathway">
    <text evidence="5">Cofactor biosynthesis; biotin biosynthesis.</text>
</comment>
<dbReference type="HAMAP" id="MF_01260">
    <property type="entry name" value="Carboxylester"/>
    <property type="match status" value="1"/>
</dbReference>
<name>A0ABT0MMJ1_9GAMM</name>
<evidence type="ECO:0000256" key="6">
    <source>
        <dbReference type="SAM" id="MobiDB-lite"/>
    </source>
</evidence>
<sequence length="293" mass="31579">MSELHIEIAGDGPALVLIHGWAMHGGIFAPLVARLRDRYTLHLVDLPGHGYSHRDDTPLTLEACVAAIAARTPPAVWIGWSMGGLFALHAAATLPQVRGLAMVCATPRFVVDGGADGRPWPHAVSPDVFAQFARDLETDYRSTLDRFLVLDTIGAEHGREELRTLRQELFSRCEPAPRILQQGLTLLERSDLRDALPQLRVPSLWVSGRRDRLVPPAGMRDAAAMATDSTYLDIAGGGHAPFLGHADAVSQAIDEFASLLSRHSREGGNPATLNSDSGVGGRAQVTGFPPSRE</sequence>
<dbReference type="InterPro" id="IPR050266">
    <property type="entry name" value="AB_hydrolase_sf"/>
</dbReference>
<feature type="binding site" evidence="5">
    <location>
        <position position="239"/>
    </location>
    <ligand>
        <name>substrate</name>
    </ligand>
</feature>
<keyword evidence="2 5" id="KW-0963">Cytoplasm</keyword>
<proteinExistence type="inferred from homology"/>
<dbReference type="InterPro" id="IPR029058">
    <property type="entry name" value="AB_hydrolase_fold"/>
</dbReference>
<reference evidence="8 9" key="1">
    <citation type="submission" date="2022-05" db="EMBL/GenBank/DDBJ databases">
        <title>Luteimonas sp. SX5, whole genome shotgun sequencing project.</title>
        <authorList>
            <person name="Zhao G."/>
            <person name="Shen L."/>
        </authorList>
    </citation>
    <scope>NUCLEOTIDE SEQUENCE [LARGE SCALE GENOMIC DNA]</scope>
    <source>
        <strain evidence="8 9">SX5</strain>
    </source>
</reference>
<evidence type="ECO:0000256" key="2">
    <source>
        <dbReference type="ARBA" id="ARBA00022490"/>
    </source>
</evidence>
<evidence type="ECO:0000256" key="1">
    <source>
        <dbReference type="ARBA" id="ARBA00022487"/>
    </source>
</evidence>
<dbReference type="Proteomes" id="UP001431217">
    <property type="component" value="Unassembled WGS sequence"/>
</dbReference>
<comment type="catalytic activity">
    <reaction evidence="5">
        <text>6-carboxyhexanoyl-[ACP] methyl ester + H2O = 6-carboxyhexanoyl-[ACP] + methanol + H(+)</text>
        <dbReference type="Rhea" id="RHEA:42700"/>
        <dbReference type="Rhea" id="RHEA-COMP:9955"/>
        <dbReference type="Rhea" id="RHEA-COMP:10186"/>
        <dbReference type="ChEBI" id="CHEBI:15377"/>
        <dbReference type="ChEBI" id="CHEBI:15378"/>
        <dbReference type="ChEBI" id="CHEBI:17790"/>
        <dbReference type="ChEBI" id="CHEBI:78846"/>
        <dbReference type="ChEBI" id="CHEBI:82735"/>
        <dbReference type="EC" id="3.1.1.85"/>
    </reaction>
</comment>
<feature type="active site" evidence="5">
    <location>
        <position position="211"/>
    </location>
</feature>
<feature type="binding site" evidence="5">
    <location>
        <begin position="81"/>
        <end position="82"/>
    </location>
    <ligand>
        <name>substrate</name>
    </ligand>
</feature>
<keyword evidence="3 5" id="KW-0093">Biotin biosynthesis</keyword>
<dbReference type="EC" id="3.1.1.85" evidence="5"/>
<dbReference type="EMBL" id="JAMBEP010000006">
    <property type="protein sequence ID" value="MCL1636099.1"/>
    <property type="molecule type" value="Genomic_DNA"/>
</dbReference>
<evidence type="ECO:0000259" key="7">
    <source>
        <dbReference type="Pfam" id="PF12697"/>
    </source>
</evidence>
<comment type="subcellular location">
    <subcellularLocation>
        <location evidence="5">Cytoplasm</location>
    </subcellularLocation>
</comment>
<dbReference type="PANTHER" id="PTHR43798">
    <property type="entry name" value="MONOACYLGLYCEROL LIPASE"/>
    <property type="match status" value="1"/>
</dbReference>
<protein>
    <recommendedName>
        <fullName evidence="5">Pimeloyl-[acyl-carrier protein] methyl ester esterase</fullName>
        <ecNumber evidence="5">3.1.1.85</ecNumber>
    </recommendedName>
    <alternativeName>
        <fullName evidence="5">Biotin synthesis protein BioH</fullName>
    </alternativeName>
    <alternativeName>
        <fullName evidence="5">Carboxylesterase BioH</fullName>
    </alternativeName>
</protein>
<accession>A0ABT0MMJ1</accession>
<feature type="active site" description="Nucleophile" evidence="5">
    <location>
        <position position="81"/>
    </location>
</feature>
<organism evidence="8 9">
    <name type="scientific">Luteimonas galliterrae</name>
    <dbReference type="NCBI Taxonomy" id="2940486"/>
    <lineage>
        <taxon>Bacteria</taxon>
        <taxon>Pseudomonadati</taxon>
        <taxon>Pseudomonadota</taxon>
        <taxon>Gammaproteobacteria</taxon>
        <taxon>Lysobacterales</taxon>
        <taxon>Lysobacteraceae</taxon>
        <taxon>Luteimonas</taxon>
    </lineage>
</organism>
<feature type="active site" evidence="5">
    <location>
        <position position="239"/>
    </location>
</feature>